<dbReference type="EMBL" id="CP062176">
    <property type="protein sequence ID" value="WXK39705.1"/>
    <property type="molecule type" value="Genomic_DNA"/>
</dbReference>
<evidence type="ECO:0000256" key="1">
    <source>
        <dbReference type="SAM" id="Coils"/>
    </source>
</evidence>
<accession>A0ABZ2Q0K7</accession>
<name>A0ABZ2Q0K7_9BURK</name>
<evidence type="ECO:0000313" key="3">
    <source>
        <dbReference type="Proteomes" id="UP001493153"/>
    </source>
</evidence>
<evidence type="ECO:0000313" key="2">
    <source>
        <dbReference type="EMBL" id="WXK39705.1"/>
    </source>
</evidence>
<organism evidence="2 3">
    <name type="scientific">Mycetohabitans rhizoxinica</name>
    <dbReference type="NCBI Taxonomy" id="412963"/>
    <lineage>
        <taxon>Bacteria</taxon>
        <taxon>Pseudomonadati</taxon>
        <taxon>Pseudomonadota</taxon>
        <taxon>Betaproteobacteria</taxon>
        <taxon>Burkholderiales</taxon>
        <taxon>Burkholderiaceae</taxon>
        <taxon>Mycetohabitans</taxon>
    </lineage>
</organism>
<dbReference type="RefSeq" id="WP_338860875.1">
    <property type="nucleotide sequence ID" value="NZ_CP062171.1"/>
</dbReference>
<reference evidence="2 3" key="1">
    <citation type="submission" date="2020-09" db="EMBL/GenBank/DDBJ databases">
        <title>Genome sequences of Mycetohabitans spp.</title>
        <authorList>
            <person name="Carter M.E."/>
            <person name="Carpenter S.C.D."/>
            <person name="Bogdanove A.J."/>
        </authorList>
    </citation>
    <scope>NUCLEOTIDE SEQUENCE [LARGE SCALE GENOMIC DNA]</scope>
    <source>
        <strain evidence="2 3">B12</strain>
    </source>
</reference>
<keyword evidence="3" id="KW-1185">Reference proteome</keyword>
<dbReference type="Pfam" id="PF05565">
    <property type="entry name" value="Sipho_Gp157"/>
    <property type="match status" value="1"/>
</dbReference>
<feature type="coiled-coil region" evidence="1">
    <location>
        <begin position="52"/>
        <end position="79"/>
    </location>
</feature>
<gene>
    <name evidence="2" type="ORF">IHE29_10685</name>
</gene>
<dbReference type="InterPro" id="IPR008840">
    <property type="entry name" value="Sipho_Gp157"/>
</dbReference>
<proteinExistence type="predicted"/>
<protein>
    <submittedName>
        <fullName evidence="2">Siphovirus Gp157 family protein</fullName>
    </submittedName>
</protein>
<dbReference type="Proteomes" id="UP001493153">
    <property type="component" value="Chromosome"/>
</dbReference>
<keyword evidence="1" id="KW-0175">Coiled coil</keyword>
<sequence>MSDLTLYQIANEYRHAADRLVELDLDEQTVADTLEAISGEFITKAQNVAFLIRNLETSAEQIQVAIEEMQMRAQKYANRAERIRAYLLQNMLMSGVQKLECPYLKLTVRENPAKVVIDDERQVPMAYMTDPPPPQPKPDKKLIAQAIKDGSGVPGCRLEHSQRLEIKP</sequence>